<dbReference type="Gene3D" id="3.40.630.30">
    <property type="match status" value="1"/>
</dbReference>
<keyword evidence="2" id="KW-0808">Transferase</keyword>
<reference evidence="2 3" key="1">
    <citation type="journal article" date="2013" name="J. Microbiol.">
        <title>Lysinibacillus chungkukjangi sp. nov., isolated from Chungkukjang, Korean fermented soybean food.</title>
        <authorList>
            <person name="Kim S.J."/>
            <person name="Jang Y.H."/>
            <person name="Hamada M."/>
            <person name="Ahn J.H."/>
            <person name="Weon H.Y."/>
            <person name="Suzuki K."/>
            <person name="Whang K.S."/>
            <person name="Kwon S.W."/>
        </authorList>
    </citation>
    <scope>NUCLEOTIDE SEQUENCE [LARGE SCALE GENOMIC DNA]</scope>
    <source>
        <strain evidence="2 3">MCCC 1A12701</strain>
    </source>
</reference>
<protein>
    <submittedName>
        <fullName evidence="2">N-acetyltransferase</fullName>
    </submittedName>
</protein>
<dbReference type="Proteomes" id="UP000274033">
    <property type="component" value="Unassembled WGS sequence"/>
</dbReference>
<dbReference type="OrthoDB" id="2352097at2"/>
<dbReference type="RefSeq" id="WP_124762928.1">
    <property type="nucleotide sequence ID" value="NZ_JAFBDY010000002.1"/>
</dbReference>
<name>A0A3N9UTK7_9BACI</name>
<gene>
    <name evidence="2" type="ORF">EBB45_04115</name>
</gene>
<dbReference type="InterPro" id="IPR051531">
    <property type="entry name" value="N-acetyltransferase"/>
</dbReference>
<dbReference type="SUPFAM" id="SSF55729">
    <property type="entry name" value="Acyl-CoA N-acyltransferases (Nat)"/>
    <property type="match status" value="1"/>
</dbReference>
<organism evidence="2 3">
    <name type="scientific">Lysinibacillus composti</name>
    <dbReference type="NCBI Taxonomy" id="720633"/>
    <lineage>
        <taxon>Bacteria</taxon>
        <taxon>Bacillati</taxon>
        <taxon>Bacillota</taxon>
        <taxon>Bacilli</taxon>
        <taxon>Bacillales</taxon>
        <taxon>Bacillaceae</taxon>
        <taxon>Lysinibacillus</taxon>
    </lineage>
</organism>
<comment type="caution">
    <text evidence="2">The sequence shown here is derived from an EMBL/GenBank/DDBJ whole genome shotgun (WGS) entry which is preliminary data.</text>
</comment>
<dbReference type="PANTHER" id="PTHR43792:SF1">
    <property type="entry name" value="N-ACETYLTRANSFERASE DOMAIN-CONTAINING PROTEIN"/>
    <property type="match status" value="1"/>
</dbReference>
<dbReference type="EMBL" id="RRCT01000002">
    <property type="protein sequence ID" value="RQW75812.1"/>
    <property type="molecule type" value="Genomic_DNA"/>
</dbReference>
<keyword evidence="3" id="KW-1185">Reference proteome</keyword>
<accession>A0A3N9UTK7</accession>
<dbReference type="InterPro" id="IPR000182">
    <property type="entry name" value="GNAT_dom"/>
</dbReference>
<evidence type="ECO:0000313" key="3">
    <source>
        <dbReference type="Proteomes" id="UP000274033"/>
    </source>
</evidence>
<dbReference type="InterPro" id="IPR016181">
    <property type="entry name" value="Acyl_CoA_acyltransferase"/>
</dbReference>
<dbReference type="PANTHER" id="PTHR43792">
    <property type="entry name" value="GNAT FAMILY, PUTATIVE (AFU_ORTHOLOGUE AFUA_3G00765)-RELATED-RELATED"/>
    <property type="match status" value="1"/>
</dbReference>
<evidence type="ECO:0000259" key="1">
    <source>
        <dbReference type="Pfam" id="PF13302"/>
    </source>
</evidence>
<dbReference type="GO" id="GO:0016747">
    <property type="term" value="F:acyltransferase activity, transferring groups other than amino-acyl groups"/>
    <property type="evidence" value="ECO:0007669"/>
    <property type="project" value="InterPro"/>
</dbReference>
<dbReference type="AlphaFoldDB" id="A0A3N9UTK7"/>
<sequence>MLKHRDLSETNELYQLLIHPSVFPYVRQKATSAEEYLFMTKQLLEEEQLGKTISRTITDDWGQPIGTISLYDIQDGAGFLGTWIGLPFQGKGYNQVAKKEFLNELFFEHNFHTVFLRIRKENEKSKRASLKLPYVISAEDTHPALYEEINAGEVKFDLFKIPKDLFYLVTANDEQKEEEQEIC</sequence>
<dbReference type="Pfam" id="PF13302">
    <property type="entry name" value="Acetyltransf_3"/>
    <property type="match status" value="1"/>
</dbReference>
<proteinExistence type="predicted"/>
<feature type="domain" description="N-acetyltransferase" evidence="1">
    <location>
        <begin position="8"/>
        <end position="132"/>
    </location>
</feature>
<evidence type="ECO:0000313" key="2">
    <source>
        <dbReference type="EMBL" id="RQW75812.1"/>
    </source>
</evidence>